<dbReference type="Proteomes" id="UP000230423">
    <property type="component" value="Unassembled WGS sequence"/>
</dbReference>
<proteinExistence type="predicted"/>
<keyword evidence="1" id="KW-0812">Transmembrane</keyword>
<accession>A0A2G9T6T7</accession>
<dbReference type="AlphaFoldDB" id="A0A2G9T6T7"/>
<protein>
    <submittedName>
        <fullName evidence="2">Uncharacterized protein</fullName>
    </submittedName>
</protein>
<evidence type="ECO:0000313" key="2">
    <source>
        <dbReference type="EMBL" id="PIO53657.1"/>
    </source>
</evidence>
<gene>
    <name evidence="2" type="ORF">TELCIR_25001</name>
</gene>
<evidence type="ECO:0000256" key="1">
    <source>
        <dbReference type="SAM" id="Phobius"/>
    </source>
</evidence>
<organism evidence="2 3">
    <name type="scientific">Teladorsagia circumcincta</name>
    <name type="common">Brown stomach worm</name>
    <name type="synonym">Ostertagia circumcincta</name>
    <dbReference type="NCBI Taxonomy" id="45464"/>
    <lineage>
        <taxon>Eukaryota</taxon>
        <taxon>Metazoa</taxon>
        <taxon>Ecdysozoa</taxon>
        <taxon>Nematoda</taxon>
        <taxon>Chromadorea</taxon>
        <taxon>Rhabditida</taxon>
        <taxon>Rhabditina</taxon>
        <taxon>Rhabditomorpha</taxon>
        <taxon>Strongyloidea</taxon>
        <taxon>Trichostrongylidae</taxon>
        <taxon>Teladorsagia</taxon>
    </lineage>
</organism>
<keyword evidence="3" id="KW-1185">Reference proteome</keyword>
<name>A0A2G9T6T7_TELCI</name>
<sequence>MSTLTAKFLRRLQARLLVVFGAELLEEDWIWTIMRSGGIYFLVSHVLGGRLGGAVGLIYALGQVNKFYNVFDFADN</sequence>
<reference evidence="2 3" key="1">
    <citation type="submission" date="2015-09" db="EMBL/GenBank/DDBJ databases">
        <title>Draft genome of the parasitic nematode Teladorsagia circumcincta isolate WARC Sus (inbred).</title>
        <authorList>
            <person name="Mitreva M."/>
        </authorList>
    </citation>
    <scope>NUCLEOTIDE SEQUENCE [LARGE SCALE GENOMIC DNA]</scope>
    <source>
        <strain evidence="2 3">S</strain>
    </source>
</reference>
<keyword evidence="1" id="KW-1133">Transmembrane helix</keyword>
<evidence type="ECO:0000313" key="3">
    <source>
        <dbReference type="Proteomes" id="UP000230423"/>
    </source>
</evidence>
<dbReference type="EMBL" id="KZ408786">
    <property type="protein sequence ID" value="PIO53657.1"/>
    <property type="molecule type" value="Genomic_DNA"/>
</dbReference>
<keyword evidence="1" id="KW-0472">Membrane</keyword>
<feature type="transmembrane region" description="Helical" evidence="1">
    <location>
        <begin position="39"/>
        <end position="61"/>
    </location>
</feature>